<dbReference type="EMBL" id="CP149782">
    <property type="protein sequence ID" value="WYF45560.1"/>
    <property type="molecule type" value="Genomic_DNA"/>
</dbReference>
<dbReference type="RefSeq" id="WP_339096841.1">
    <property type="nucleotide sequence ID" value="NZ_CP149782.1"/>
</dbReference>
<dbReference type="AlphaFoldDB" id="A0AAU6Q569"/>
<reference evidence="2" key="1">
    <citation type="submission" date="2024-03" db="EMBL/GenBank/DDBJ databases">
        <title>Deinococcus weizhi sp. nov., isolated from human skin.</title>
        <authorList>
            <person name="Wei Z."/>
            <person name="Tian F."/>
            <person name="Yang C."/>
            <person name="Xin L.T."/>
            <person name="Wen Z.J."/>
            <person name="Lan K.C."/>
            <person name="Yu L."/>
            <person name="Zhe W."/>
            <person name="Dan F.D."/>
            <person name="Jun W."/>
            <person name="Rui Z."/>
            <person name="Yong X.J."/>
            <person name="Ting Y."/>
            <person name="Wei X."/>
            <person name="Xu Z.G."/>
            <person name="Xin Z."/>
            <person name="Dong F.G."/>
            <person name="Ni X.M."/>
            <person name="Zheng M.G."/>
            <person name="Chun Y."/>
            <person name="Qian W.X."/>
        </authorList>
    </citation>
    <scope>NUCLEOTIDE SEQUENCE</scope>
    <source>
        <strain evidence="2">VB142</strain>
    </source>
</reference>
<name>A0AAU6Q569_9DEIO</name>
<gene>
    <name evidence="2" type="ORF">WDJ50_05405</name>
</gene>
<feature type="signal peptide" evidence="1">
    <location>
        <begin position="1"/>
        <end position="20"/>
    </location>
</feature>
<evidence type="ECO:0000256" key="1">
    <source>
        <dbReference type="SAM" id="SignalP"/>
    </source>
</evidence>
<accession>A0AAU6Q569</accession>
<keyword evidence="1" id="KW-0732">Signal</keyword>
<proteinExistence type="predicted"/>
<sequence length="143" mass="15308">MRILQMAMVAGLSLVGVASAGGQAALSPAILAGQWSGAVVEPAADLHYDMVAQIAPRTDAQGRFAQVRYTNDVGCDVEWFLIGQTARTLSVQERVLDGPCVDVKLELSLDRSGPRPVLRVVSHDDAEGNTLPEITLQAELVRR</sequence>
<evidence type="ECO:0000313" key="2">
    <source>
        <dbReference type="EMBL" id="WYF45560.1"/>
    </source>
</evidence>
<organism evidence="2">
    <name type="scientific">Deinococcus sp. VB142</name>
    <dbReference type="NCBI Taxonomy" id="3112952"/>
    <lineage>
        <taxon>Bacteria</taxon>
        <taxon>Thermotogati</taxon>
        <taxon>Deinococcota</taxon>
        <taxon>Deinococci</taxon>
        <taxon>Deinococcales</taxon>
        <taxon>Deinococcaceae</taxon>
        <taxon>Deinococcus</taxon>
    </lineage>
</organism>
<protein>
    <submittedName>
        <fullName evidence="2">Uncharacterized protein</fullName>
    </submittedName>
</protein>
<feature type="chain" id="PRO_5043761334" evidence="1">
    <location>
        <begin position="21"/>
        <end position="143"/>
    </location>
</feature>